<evidence type="ECO:0000313" key="14">
    <source>
        <dbReference type="EMBL" id="CAK8696651.1"/>
    </source>
</evidence>
<dbReference type="PANTHER" id="PTHR10915">
    <property type="entry name" value="SYNDECAN"/>
    <property type="match status" value="1"/>
</dbReference>
<comment type="function">
    <text evidence="9">Cell surface proteoglycan.</text>
</comment>
<dbReference type="Proteomes" id="UP001642483">
    <property type="component" value="Unassembled WGS sequence"/>
</dbReference>
<evidence type="ECO:0000256" key="12">
    <source>
        <dbReference type="SAM" id="SignalP"/>
    </source>
</evidence>
<evidence type="ECO:0000256" key="8">
    <source>
        <dbReference type="ARBA" id="ARBA00023207"/>
    </source>
</evidence>
<keyword evidence="6 11" id="KW-0472">Membrane</keyword>
<feature type="transmembrane region" description="Helical" evidence="11">
    <location>
        <begin position="147"/>
        <end position="171"/>
    </location>
</feature>
<dbReference type="InterPro" id="IPR027789">
    <property type="entry name" value="Syndecan/Neurexin_dom"/>
</dbReference>
<evidence type="ECO:0000256" key="3">
    <source>
        <dbReference type="ARBA" id="ARBA00022692"/>
    </source>
</evidence>
<protein>
    <recommendedName>
        <fullName evidence="9">Syndecan</fullName>
    </recommendedName>
</protein>
<evidence type="ECO:0000256" key="1">
    <source>
        <dbReference type="ARBA" id="ARBA00004479"/>
    </source>
</evidence>
<proteinExistence type="inferred from homology"/>
<dbReference type="EMBL" id="CAWYQH010000163">
    <property type="protein sequence ID" value="CAK8696651.1"/>
    <property type="molecule type" value="Genomic_DNA"/>
</dbReference>
<keyword evidence="4 9" id="KW-0654">Proteoglycan</keyword>
<feature type="compositionally biased region" description="Polar residues" evidence="10">
    <location>
        <begin position="193"/>
        <end position="205"/>
    </location>
</feature>
<feature type="domain" description="Syndecan/Neurexin" evidence="13">
    <location>
        <begin position="140"/>
        <end position="199"/>
    </location>
</feature>
<name>A0ABP0GY31_CLALP</name>
<dbReference type="PROSITE" id="PS00964">
    <property type="entry name" value="SYNDECAN"/>
    <property type="match status" value="1"/>
</dbReference>
<evidence type="ECO:0000256" key="11">
    <source>
        <dbReference type="SAM" id="Phobius"/>
    </source>
</evidence>
<keyword evidence="8 9" id="KW-0357">Heparan sulfate</keyword>
<evidence type="ECO:0000313" key="15">
    <source>
        <dbReference type="Proteomes" id="UP001642483"/>
    </source>
</evidence>
<evidence type="ECO:0000259" key="13">
    <source>
        <dbReference type="Pfam" id="PF01034"/>
    </source>
</evidence>
<keyword evidence="5 11" id="KW-1133">Transmembrane helix</keyword>
<evidence type="ECO:0000256" key="10">
    <source>
        <dbReference type="SAM" id="MobiDB-lite"/>
    </source>
</evidence>
<keyword evidence="3 9" id="KW-0812">Transmembrane</keyword>
<comment type="similarity">
    <text evidence="2 9">Belongs to the syndecan proteoglycan family.</text>
</comment>
<feature type="region of interest" description="Disordered" evidence="10">
    <location>
        <begin position="180"/>
        <end position="205"/>
    </location>
</feature>
<comment type="subcellular location">
    <subcellularLocation>
        <location evidence="1 9">Membrane</location>
        <topology evidence="1 9">Single-pass type I membrane protein</topology>
    </subcellularLocation>
</comment>
<gene>
    <name evidence="14" type="ORF">CVLEPA_LOCUS29988</name>
</gene>
<dbReference type="PANTHER" id="PTHR10915:SF1">
    <property type="entry name" value="SYNDECAN"/>
    <property type="match status" value="1"/>
</dbReference>
<keyword evidence="12" id="KW-0732">Signal</keyword>
<dbReference type="Pfam" id="PF01034">
    <property type="entry name" value="Syndecan"/>
    <property type="match status" value="1"/>
</dbReference>
<evidence type="ECO:0000256" key="5">
    <source>
        <dbReference type="ARBA" id="ARBA00022989"/>
    </source>
</evidence>
<comment type="caution">
    <text evidence="14">The sequence shown here is derived from an EMBL/GenBank/DDBJ whole genome shotgun (WGS) entry which is preliminary data.</text>
</comment>
<feature type="chain" id="PRO_5046927317" description="Syndecan" evidence="12">
    <location>
        <begin position="20"/>
        <end position="205"/>
    </location>
</feature>
<evidence type="ECO:0000256" key="9">
    <source>
        <dbReference type="RuleBase" id="RU000649"/>
    </source>
</evidence>
<feature type="signal peptide" evidence="12">
    <location>
        <begin position="1"/>
        <end position="19"/>
    </location>
</feature>
<evidence type="ECO:0000256" key="7">
    <source>
        <dbReference type="ARBA" id="ARBA00023180"/>
    </source>
</evidence>
<accession>A0ABP0GY31</accession>
<feature type="region of interest" description="Disordered" evidence="10">
    <location>
        <begin position="32"/>
        <end position="125"/>
    </location>
</feature>
<keyword evidence="15" id="KW-1185">Reference proteome</keyword>
<dbReference type="InterPro" id="IPR030479">
    <property type="entry name" value="Syndecan_CS"/>
</dbReference>
<evidence type="ECO:0000256" key="6">
    <source>
        <dbReference type="ARBA" id="ARBA00023136"/>
    </source>
</evidence>
<reference evidence="14 15" key="1">
    <citation type="submission" date="2024-02" db="EMBL/GenBank/DDBJ databases">
        <authorList>
            <person name="Daric V."/>
            <person name="Darras S."/>
        </authorList>
    </citation>
    <scope>NUCLEOTIDE SEQUENCE [LARGE SCALE GENOMIC DNA]</scope>
</reference>
<keyword evidence="7 9" id="KW-0325">Glycoprotein</keyword>
<dbReference type="InterPro" id="IPR001050">
    <property type="entry name" value="Syndecan"/>
</dbReference>
<sequence>MFRCVIVLLFGCYLLQANAQYLEEDPGSGSIQNFPLMPHDDEDLENDMNISGSGGDVYEETEQPTEVQEDGRKPTLPKTRGKDIVDESGATPSSPQDEVVTVETVSEGDKTVKQQEDDDENNDEQITSNAETKTVTVSGSFLQSTHFMAALVVGGCVGLLFAICVIMLLAYRMRKKDEGSYALDEQKKPASPSAYQYTQGQEYYA</sequence>
<evidence type="ECO:0000256" key="4">
    <source>
        <dbReference type="ARBA" id="ARBA00022974"/>
    </source>
</evidence>
<organism evidence="14 15">
    <name type="scientific">Clavelina lepadiformis</name>
    <name type="common">Light-bulb sea squirt</name>
    <name type="synonym">Ascidia lepadiformis</name>
    <dbReference type="NCBI Taxonomy" id="159417"/>
    <lineage>
        <taxon>Eukaryota</taxon>
        <taxon>Metazoa</taxon>
        <taxon>Chordata</taxon>
        <taxon>Tunicata</taxon>
        <taxon>Ascidiacea</taxon>
        <taxon>Aplousobranchia</taxon>
        <taxon>Clavelinidae</taxon>
        <taxon>Clavelina</taxon>
    </lineage>
</organism>
<evidence type="ECO:0000256" key="2">
    <source>
        <dbReference type="ARBA" id="ARBA00005343"/>
    </source>
</evidence>